<dbReference type="InterPro" id="IPR036179">
    <property type="entry name" value="Ig-like_dom_sf"/>
</dbReference>
<proteinExistence type="predicted"/>
<feature type="chain" id="PRO_5002936002" description="Ig-like domain-containing protein" evidence="6">
    <location>
        <begin position="25"/>
        <end position="922"/>
    </location>
</feature>
<feature type="compositionally biased region" description="Basic and acidic residues" evidence="5">
    <location>
        <begin position="866"/>
        <end position="880"/>
    </location>
</feature>
<sequence>MTTSRHGLWFTLVLLVTTWNGSSYTRFQSNLDCCRATSHPTLGVLLLCLKTCNFRSIPTPLPPNLKQLSLWHQNITNIAAGDFPRHDVLQTLNIRESGVVALQPGAFKNLPSVAVLDLTDNKISRLEAGTFMGLDQLLTLHLDDNVIRHIDGEAFAGLFRLKVLMLSNNCLSVIPRGIPSTVNFQLQLILNGNPVTSVPDVDELRHISTLSVIGSGVWLQCDCKLRDIKVWLLQDETLRWYIWCMVGATGKDIRDVPLEDLRCASPDVYVTVDNGTATGNASFTCRTDCQEGLTFAWITPSGDYTPSSYQYSQHYTHTSSSSCKGSPIKRLETRRMCYSVLNIPASGSDTEGTYTCQVTADHADNASVSAVLTVRTGTDEYSTEAYSQATVRVVTPLVQDPHKPVITPSTVDKVEKETANLPGFDLSPTQLILVGLGSFCGCSVMLGVIAACVGRVKAARQADRVNGHRDAGDGQHGTGGQSSDANDTGNGQYENDDQFSDTAGATGGHYENDDQFSDTQCATGGHYENDDQFSDTQGATGGQYENDDQFSDTAGATNGHYENDDQSSDTAGATGGHYENNDQFSDTQGAAGGHYENDDQFSDEGLNKNSHKTALGNPTSGGSGETSSAARAKRTRRRHNNKGLGKTRAMTVSHIVAIHTETQASGHYDNERKEEGRKEASVSGESDSKIQTTGHYDNDKSAKGSASNACKIANYDSDSEHDYMTLPGNSVTGQETEQAEVGSKAEDNNPDTTSLSATEVSENEYMALPGADNSGDGFDHTYVALPTENAGDNSGHNYQALLGTQNGSNDSNHTYQALLNTENTVDNRVTLPGTENCGAGSDHSYVTLPCTENDHSIVTFSDAENASERQVKTEQKDRQVSDPATGVSDAGDYCHHVYVTLPETENSEEQHVNCKPKKEKET</sequence>
<dbReference type="InterPro" id="IPR003591">
    <property type="entry name" value="Leu-rich_rpt_typical-subtyp"/>
</dbReference>
<evidence type="ECO:0000256" key="6">
    <source>
        <dbReference type="SAM" id="SignalP"/>
    </source>
</evidence>
<name>C3YRH0_BRAFL</name>
<feature type="compositionally biased region" description="Basic and acidic residues" evidence="5">
    <location>
        <begin position="464"/>
        <end position="473"/>
    </location>
</feature>
<feature type="region of interest" description="Disordered" evidence="5">
    <location>
        <begin position="863"/>
        <end position="922"/>
    </location>
</feature>
<keyword evidence="2 6" id="KW-0732">Signal</keyword>
<dbReference type="InterPro" id="IPR032675">
    <property type="entry name" value="LRR_dom_sf"/>
</dbReference>
<dbReference type="Gene3D" id="2.60.40.10">
    <property type="entry name" value="Immunoglobulins"/>
    <property type="match status" value="1"/>
</dbReference>
<feature type="compositionally biased region" description="Basic and acidic residues" evidence="5">
    <location>
        <begin position="668"/>
        <end position="680"/>
    </location>
</feature>
<dbReference type="AlphaFoldDB" id="C3YRH0"/>
<evidence type="ECO:0000256" key="2">
    <source>
        <dbReference type="ARBA" id="ARBA00022729"/>
    </source>
</evidence>
<dbReference type="eggNOG" id="KOG4237">
    <property type="taxonomic scope" value="Eukaryota"/>
</dbReference>
<feature type="compositionally biased region" description="Polar residues" evidence="5">
    <location>
        <begin position="727"/>
        <end position="736"/>
    </location>
</feature>
<feature type="signal peptide" evidence="6">
    <location>
        <begin position="1"/>
        <end position="24"/>
    </location>
</feature>
<evidence type="ECO:0000256" key="1">
    <source>
        <dbReference type="ARBA" id="ARBA00022614"/>
    </source>
</evidence>
<keyword evidence="3" id="KW-0677">Repeat</keyword>
<evidence type="ECO:0000256" key="5">
    <source>
        <dbReference type="SAM" id="MobiDB-lite"/>
    </source>
</evidence>
<feature type="region of interest" description="Disordered" evidence="5">
    <location>
        <begin position="464"/>
        <end position="707"/>
    </location>
</feature>
<dbReference type="Gene3D" id="3.80.10.10">
    <property type="entry name" value="Ribonuclease Inhibitor"/>
    <property type="match status" value="1"/>
</dbReference>
<evidence type="ECO:0000259" key="7">
    <source>
        <dbReference type="PROSITE" id="PS50835"/>
    </source>
</evidence>
<dbReference type="InterPro" id="IPR007110">
    <property type="entry name" value="Ig-like_dom"/>
</dbReference>
<feature type="compositionally biased region" description="Basic and acidic residues" evidence="5">
    <location>
        <begin position="908"/>
        <end position="922"/>
    </location>
</feature>
<dbReference type="SUPFAM" id="SSF48726">
    <property type="entry name" value="Immunoglobulin"/>
    <property type="match status" value="1"/>
</dbReference>
<feature type="domain" description="Ig-like" evidence="7">
    <location>
        <begin position="266"/>
        <end position="369"/>
    </location>
</feature>
<dbReference type="InParanoid" id="C3YRH0"/>
<evidence type="ECO:0000256" key="4">
    <source>
        <dbReference type="ARBA" id="ARBA00023157"/>
    </source>
</evidence>
<accession>C3YRH0</accession>
<feature type="compositionally biased region" description="Polar residues" evidence="5">
    <location>
        <begin position="683"/>
        <end position="695"/>
    </location>
</feature>
<keyword evidence="4" id="KW-1015">Disulfide bond</keyword>
<dbReference type="PROSITE" id="PS50835">
    <property type="entry name" value="IG_LIKE"/>
    <property type="match status" value="1"/>
</dbReference>
<dbReference type="Pfam" id="PF13855">
    <property type="entry name" value="LRR_8"/>
    <property type="match status" value="1"/>
</dbReference>
<dbReference type="PANTHER" id="PTHR24366">
    <property type="entry name" value="IG(IMMUNOGLOBULIN) AND LRR(LEUCINE RICH REPEAT) DOMAINS"/>
    <property type="match status" value="1"/>
</dbReference>
<feature type="region of interest" description="Disordered" evidence="5">
    <location>
        <begin position="719"/>
        <end position="755"/>
    </location>
</feature>
<gene>
    <name evidence="8" type="ORF">BRAFLDRAFT_75603</name>
</gene>
<evidence type="ECO:0000313" key="8">
    <source>
        <dbReference type="EMBL" id="EEN57167.1"/>
    </source>
</evidence>
<evidence type="ECO:0000256" key="3">
    <source>
        <dbReference type="ARBA" id="ARBA00022737"/>
    </source>
</evidence>
<feature type="compositionally biased region" description="Polar residues" evidence="5">
    <location>
        <begin position="481"/>
        <end position="493"/>
    </location>
</feature>
<dbReference type="EMBL" id="GG666547">
    <property type="protein sequence ID" value="EEN57167.1"/>
    <property type="molecule type" value="Genomic_DNA"/>
</dbReference>
<dbReference type="InterPro" id="IPR013783">
    <property type="entry name" value="Ig-like_fold"/>
</dbReference>
<reference evidence="8" key="1">
    <citation type="journal article" date="2008" name="Nature">
        <title>The amphioxus genome and the evolution of the chordate karyotype.</title>
        <authorList>
            <consortium name="US DOE Joint Genome Institute (JGI-PGF)"/>
            <person name="Putnam N.H."/>
            <person name="Butts T."/>
            <person name="Ferrier D.E.K."/>
            <person name="Furlong R.F."/>
            <person name="Hellsten U."/>
            <person name="Kawashima T."/>
            <person name="Robinson-Rechavi M."/>
            <person name="Shoguchi E."/>
            <person name="Terry A."/>
            <person name="Yu J.-K."/>
            <person name="Benito-Gutierrez E.L."/>
            <person name="Dubchak I."/>
            <person name="Garcia-Fernandez J."/>
            <person name="Gibson-Brown J.J."/>
            <person name="Grigoriev I.V."/>
            <person name="Horton A.C."/>
            <person name="de Jong P.J."/>
            <person name="Jurka J."/>
            <person name="Kapitonov V.V."/>
            <person name="Kohara Y."/>
            <person name="Kuroki Y."/>
            <person name="Lindquist E."/>
            <person name="Lucas S."/>
            <person name="Osoegawa K."/>
            <person name="Pennacchio L.A."/>
            <person name="Salamov A.A."/>
            <person name="Satou Y."/>
            <person name="Sauka-Spengler T."/>
            <person name="Schmutz J."/>
            <person name="Shin-I T."/>
            <person name="Toyoda A."/>
            <person name="Bronner-Fraser M."/>
            <person name="Fujiyama A."/>
            <person name="Holland L.Z."/>
            <person name="Holland P.W.H."/>
            <person name="Satoh N."/>
            <person name="Rokhsar D.S."/>
        </authorList>
    </citation>
    <scope>NUCLEOTIDE SEQUENCE [LARGE SCALE GENOMIC DNA]</scope>
    <source>
        <strain evidence="8">S238N-H82</strain>
        <tissue evidence="8">Testes</tissue>
    </source>
</reference>
<organism>
    <name type="scientific">Branchiostoma floridae</name>
    <name type="common">Florida lancelet</name>
    <name type="synonym">Amphioxus</name>
    <dbReference type="NCBI Taxonomy" id="7739"/>
    <lineage>
        <taxon>Eukaryota</taxon>
        <taxon>Metazoa</taxon>
        <taxon>Chordata</taxon>
        <taxon>Cephalochordata</taxon>
        <taxon>Leptocardii</taxon>
        <taxon>Amphioxiformes</taxon>
        <taxon>Branchiostomatidae</taxon>
        <taxon>Branchiostoma</taxon>
    </lineage>
</organism>
<dbReference type="InterPro" id="IPR001611">
    <property type="entry name" value="Leu-rich_rpt"/>
</dbReference>
<keyword evidence="1" id="KW-0433">Leucine-rich repeat</keyword>
<protein>
    <recommendedName>
        <fullName evidence="7">Ig-like domain-containing protein</fullName>
    </recommendedName>
</protein>
<dbReference type="SUPFAM" id="SSF52058">
    <property type="entry name" value="L domain-like"/>
    <property type="match status" value="1"/>
</dbReference>
<feature type="compositionally biased region" description="Basic residues" evidence="5">
    <location>
        <begin position="631"/>
        <end position="641"/>
    </location>
</feature>
<dbReference type="SMART" id="SM00369">
    <property type="entry name" value="LRR_TYP"/>
    <property type="match status" value="3"/>
</dbReference>